<sequence>MVLKMLLHSGLYDIPTTTLKTLPPTVRPFASKPLEALIEDIAILKREISHVHTEQDAFTHVEREACVVPTPRYQQDFEGYFHKIGADMNEAIVSLLRKHSSTHPQGDSMPFSLLIAKLSHNLMTSSAPPNLETHNLLLGFFTRSRRDAFVDLTVQNIHHSNVRPNEYTCATVLHHYTKRNDSENFIKFVALMRGLNGGLMLANPKATINADSGGRLIRKENRPEKIIQKVYPTPMVYSAVIAGVSKFAGFERAVEICAEMNKD</sequence>
<keyword evidence="2" id="KW-1185">Reference proteome</keyword>
<protein>
    <submittedName>
        <fullName evidence="1">Uncharacterized protein</fullName>
    </submittedName>
</protein>
<name>A0ACC3DEG3_9PEZI</name>
<evidence type="ECO:0000313" key="2">
    <source>
        <dbReference type="Proteomes" id="UP001186974"/>
    </source>
</evidence>
<proteinExistence type="predicted"/>
<organism evidence="1 2">
    <name type="scientific">Coniosporium uncinatum</name>
    <dbReference type="NCBI Taxonomy" id="93489"/>
    <lineage>
        <taxon>Eukaryota</taxon>
        <taxon>Fungi</taxon>
        <taxon>Dikarya</taxon>
        <taxon>Ascomycota</taxon>
        <taxon>Pezizomycotina</taxon>
        <taxon>Dothideomycetes</taxon>
        <taxon>Dothideomycetes incertae sedis</taxon>
        <taxon>Coniosporium</taxon>
    </lineage>
</organism>
<dbReference type="Proteomes" id="UP001186974">
    <property type="component" value="Unassembled WGS sequence"/>
</dbReference>
<comment type="caution">
    <text evidence="1">The sequence shown here is derived from an EMBL/GenBank/DDBJ whole genome shotgun (WGS) entry which is preliminary data.</text>
</comment>
<reference evidence="1" key="1">
    <citation type="submission" date="2024-09" db="EMBL/GenBank/DDBJ databases">
        <title>Black Yeasts Isolated from many extreme environments.</title>
        <authorList>
            <person name="Coleine C."/>
            <person name="Stajich J.E."/>
            <person name="Selbmann L."/>
        </authorList>
    </citation>
    <scope>NUCLEOTIDE SEQUENCE</scope>
    <source>
        <strain evidence="1">CCFEE 5737</strain>
    </source>
</reference>
<feature type="non-terminal residue" evidence="1">
    <location>
        <position position="263"/>
    </location>
</feature>
<accession>A0ACC3DEG3</accession>
<evidence type="ECO:0000313" key="1">
    <source>
        <dbReference type="EMBL" id="KAK3066595.1"/>
    </source>
</evidence>
<dbReference type="EMBL" id="JAWDJW010005786">
    <property type="protein sequence ID" value="KAK3066595.1"/>
    <property type="molecule type" value="Genomic_DNA"/>
</dbReference>
<gene>
    <name evidence="1" type="ORF">LTS18_001617</name>
</gene>